<protein>
    <submittedName>
        <fullName evidence="2">Uncharacterized protein</fullName>
    </submittedName>
</protein>
<accession>A0A5B8JK74</accession>
<evidence type="ECO:0000313" key="2">
    <source>
        <dbReference type="EMBL" id="QDY77913.1"/>
    </source>
</evidence>
<organism evidence="2 3">
    <name type="scientific">Streptomyces qinzhouensis</name>
    <dbReference type="NCBI Taxonomy" id="2599401"/>
    <lineage>
        <taxon>Bacteria</taxon>
        <taxon>Bacillati</taxon>
        <taxon>Actinomycetota</taxon>
        <taxon>Actinomycetes</taxon>
        <taxon>Kitasatosporales</taxon>
        <taxon>Streptomycetaceae</taxon>
        <taxon>Streptomyces</taxon>
    </lineage>
</organism>
<name>A0A5B8JK74_9ACTN</name>
<dbReference type="KEGG" id="sqz:FQU76_16965"/>
<proteinExistence type="predicted"/>
<feature type="compositionally biased region" description="Basic and acidic residues" evidence="1">
    <location>
        <begin position="56"/>
        <end position="67"/>
    </location>
</feature>
<dbReference type="EMBL" id="CP042266">
    <property type="protein sequence ID" value="QDY77913.1"/>
    <property type="molecule type" value="Genomic_DNA"/>
</dbReference>
<dbReference type="Proteomes" id="UP000320580">
    <property type="component" value="Chromosome"/>
</dbReference>
<reference evidence="2 3" key="1">
    <citation type="submission" date="2019-07" db="EMBL/GenBank/DDBJ databases">
        <authorList>
            <person name="Zhu P."/>
        </authorList>
    </citation>
    <scope>NUCLEOTIDE SEQUENCE [LARGE SCALE GENOMIC DNA]</scope>
    <source>
        <strain evidence="2 3">SSL-25</strain>
    </source>
</reference>
<evidence type="ECO:0000256" key="1">
    <source>
        <dbReference type="SAM" id="MobiDB-lite"/>
    </source>
</evidence>
<dbReference type="OrthoDB" id="4350490at2"/>
<feature type="region of interest" description="Disordered" evidence="1">
    <location>
        <begin position="56"/>
        <end position="79"/>
    </location>
</feature>
<sequence>MRRERFHTFALETLREAPDIRGAEPWDRGDHTIGLHVTFSTGAQIWVGITMALAPGEKHDTPEEPGRGEPPAEVPVPELHKDGMITPERVKHYLAAVMTNSGCDEIALAYPYTDDGHPGFGVQFHNGAKVFCLLVHSARAGQSPGGKYELLGTF</sequence>
<dbReference type="AlphaFoldDB" id="A0A5B8JK74"/>
<gene>
    <name evidence="2" type="ORF">FQU76_16965</name>
</gene>
<evidence type="ECO:0000313" key="3">
    <source>
        <dbReference type="Proteomes" id="UP000320580"/>
    </source>
</evidence>
<keyword evidence="3" id="KW-1185">Reference proteome</keyword>